<organism evidence="7 8">
    <name type="scientific">Agromyces terreus</name>
    <dbReference type="NCBI Taxonomy" id="424795"/>
    <lineage>
        <taxon>Bacteria</taxon>
        <taxon>Bacillati</taxon>
        <taxon>Actinomycetota</taxon>
        <taxon>Actinomycetes</taxon>
        <taxon>Micrococcales</taxon>
        <taxon>Microbacteriaceae</taxon>
        <taxon>Agromyces</taxon>
    </lineage>
</organism>
<evidence type="ECO:0000259" key="6">
    <source>
        <dbReference type="Pfam" id="PF06271"/>
    </source>
</evidence>
<dbReference type="InterPro" id="IPR010432">
    <property type="entry name" value="RDD"/>
</dbReference>
<proteinExistence type="predicted"/>
<feature type="transmembrane region" description="Helical" evidence="5">
    <location>
        <begin position="125"/>
        <end position="146"/>
    </location>
</feature>
<reference evidence="7" key="1">
    <citation type="submission" date="2022-06" db="EMBL/GenBank/DDBJ databases">
        <title>Sequencing the genomes of 1000 actinobacteria strains.</title>
        <authorList>
            <person name="Klenk H.-P."/>
        </authorList>
    </citation>
    <scope>NUCLEOTIDE SEQUENCE</scope>
    <source>
        <strain evidence="7">DSM 22016</strain>
    </source>
</reference>
<name>A0A9X2H8B1_9MICO</name>
<evidence type="ECO:0000256" key="2">
    <source>
        <dbReference type="ARBA" id="ARBA00022692"/>
    </source>
</evidence>
<comment type="caution">
    <text evidence="7">The sequence shown here is derived from an EMBL/GenBank/DDBJ whole genome shotgun (WGS) entry which is preliminary data.</text>
</comment>
<accession>A0A9X2H8B1</accession>
<dbReference type="Proteomes" id="UP001139722">
    <property type="component" value="Unassembled WGS sequence"/>
</dbReference>
<evidence type="ECO:0000256" key="3">
    <source>
        <dbReference type="ARBA" id="ARBA00022989"/>
    </source>
</evidence>
<dbReference type="RefSeq" id="WP_156999454.1">
    <property type="nucleotide sequence ID" value="NZ_BAAANU010000015.1"/>
</dbReference>
<comment type="subcellular location">
    <subcellularLocation>
        <location evidence="1">Membrane</location>
        <topology evidence="1">Multi-pass membrane protein</topology>
    </subcellularLocation>
</comment>
<dbReference type="GO" id="GO:0016020">
    <property type="term" value="C:membrane"/>
    <property type="evidence" value="ECO:0007669"/>
    <property type="project" value="UniProtKB-SubCell"/>
</dbReference>
<dbReference type="EMBL" id="JAMZDY010000001">
    <property type="protein sequence ID" value="MCP2371339.1"/>
    <property type="molecule type" value="Genomic_DNA"/>
</dbReference>
<keyword evidence="3 5" id="KW-1133">Transmembrane helix</keyword>
<gene>
    <name evidence="7" type="ORF">BJ978_002015</name>
</gene>
<keyword evidence="8" id="KW-1185">Reference proteome</keyword>
<feature type="transmembrane region" description="Helical" evidence="5">
    <location>
        <begin position="42"/>
        <end position="64"/>
    </location>
</feature>
<sequence>MADASHAQPRPAHHDDEGIVIGEAVTLELRPASALIRAGGTIIDVLVSVALLLGMLAIAAGAGLTVDGAAFRALLIGGTVVVIVVVPTAVETASRGRSLGKLALGLRVVRDDGGSIGFRHAFIRALTGVLEIYLTFGGLAVLVGFLNPSSKRLGDLLAGTHAQVERVPRPVSNAFDVPPELAAWAGIADVARLPDPLARRVAAYFEQIRQLAPASRARLASMLAAEVAPYVSPVPDAAPERFLAGVVALRRARDARALELERARLATLEPMLTETPVGFPQR</sequence>
<dbReference type="PANTHER" id="PTHR38480:SF1">
    <property type="entry name" value="SLR0254 PROTEIN"/>
    <property type="match status" value="1"/>
</dbReference>
<dbReference type="PANTHER" id="PTHR38480">
    <property type="entry name" value="SLR0254 PROTEIN"/>
    <property type="match status" value="1"/>
</dbReference>
<evidence type="ECO:0000256" key="5">
    <source>
        <dbReference type="SAM" id="Phobius"/>
    </source>
</evidence>
<evidence type="ECO:0000313" key="8">
    <source>
        <dbReference type="Proteomes" id="UP001139722"/>
    </source>
</evidence>
<dbReference type="AlphaFoldDB" id="A0A9X2H8B1"/>
<feature type="transmembrane region" description="Helical" evidence="5">
    <location>
        <begin position="70"/>
        <end position="90"/>
    </location>
</feature>
<dbReference type="Pfam" id="PF06271">
    <property type="entry name" value="RDD"/>
    <property type="match status" value="1"/>
</dbReference>
<evidence type="ECO:0000256" key="1">
    <source>
        <dbReference type="ARBA" id="ARBA00004141"/>
    </source>
</evidence>
<evidence type="ECO:0000313" key="7">
    <source>
        <dbReference type="EMBL" id="MCP2371339.1"/>
    </source>
</evidence>
<evidence type="ECO:0000256" key="4">
    <source>
        <dbReference type="ARBA" id="ARBA00023136"/>
    </source>
</evidence>
<protein>
    <submittedName>
        <fullName evidence="7">RDD family membrane protein YckC</fullName>
    </submittedName>
</protein>
<keyword evidence="4 5" id="KW-0472">Membrane</keyword>
<dbReference type="OrthoDB" id="9787732at2"/>
<keyword evidence="2 5" id="KW-0812">Transmembrane</keyword>
<feature type="domain" description="RDD" evidence="6">
    <location>
        <begin position="32"/>
        <end position="159"/>
    </location>
</feature>